<dbReference type="CDD" id="cd01837">
    <property type="entry name" value="SGNH_plant_lipase_like"/>
    <property type="match status" value="1"/>
</dbReference>
<evidence type="ECO:0000256" key="1">
    <source>
        <dbReference type="ARBA" id="ARBA00008668"/>
    </source>
</evidence>
<evidence type="ECO:0000256" key="3">
    <source>
        <dbReference type="ARBA" id="ARBA00022963"/>
    </source>
</evidence>
<keyword evidence="2" id="KW-0378">Hydrolase</keyword>
<protein>
    <recommendedName>
        <fullName evidence="8">GDSL esterase/lipase</fullName>
    </recommendedName>
</protein>
<accession>A0A0D3F3W0</accession>
<feature type="region of interest" description="Disordered" evidence="4">
    <location>
        <begin position="692"/>
        <end position="726"/>
    </location>
</feature>
<evidence type="ECO:0000256" key="2">
    <source>
        <dbReference type="ARBA" id="ARBA00022801"/>
    </source>
</evidence>
<keyword evidence="5" id="KW-0732">Signal</keyword>
<evidence type="ECO:0008006" key="8">
    <source>
        <dbReference type="Google" id="ProtNLM"/>
    </source>
</evidence>
<feature type="compositionally biased region" description="Basic residues" evidence="4">
    <location>
        <begin position="867"/>
        <end position="879"/>
    </location>
</feature>
<evidence type="ECO:0000256" key="4">
    <source>
        <dbReference type="SAM" id="MobiDB-lite"/>
    </source>
</evidence>
<dbReference type="HOGENOM" id="CLU_282353_0_0_1"/>
<feature type="signal peptide" evidence="5">
    <location>
        <begin position="1"/>
        <end position="33"/>
    </location>
</feature>
<dbReference type="InterPro" id="IPR036514">
    <property type="entry name" value="SGNH_hydro_sf"/>
</dbReference>
<dbReference type="EnsemblPlants" id="OBART02G12970.1">
    <property type="protein sequence ID" value="OBART02G12970.1"/>
    <property type="gene ID" value="OBART02G12970"/>
</dbReference>
<feature type="compositionally biased region" description="Pro residues" evidence="4">
    <location>
        <begin position="880"/>
        <end position="904"/>
    </location>
</feature>
<dbReference type="Pfam" id="PF00657">
    <property type="entry name" value="Lipase_GDSL"/>
    <property type="match status" value="2"/>
</dbReference>
<dbReference type="Gramene" id="OBART02G12970.1">
    <property type="protein sequence ID" value="OBART02G12970.1"/>
    <property type="gene ID" value="OBART02G12970"/>
</dbReference>
<reference evidence="6" key="2">
    <citation type="submission" date="2015-03" db="UniProtKB">
        <authorList>
            <consortium name="EnsemblPlants"/>
        </authorList>
    </citation>
    <scope>IDENTIFICATION</scope>
</reference>
<comment type="similarity">
    <text evidence="1">Belongs to the 'GDSL' lipolytic enzyme family.</text>
</comment>
<dbReference type="PaxDb" id="65489-OBART02G12970.1"/>
<feature type="region of interest" description="Disordered" evidence="4">
    <location>
        <begin position="867"/>
        <end position="904"/>
    </location>
</feature>
<organism evidence="6">
    <name type="scientific">Oryza barthii</name>
    <dbReference type="NCBI Taxonomy" id="65489"/>
    <lineage>
        <taxon>Eukaryota</taxon>
        <taxon>Viridiplantae</taxon>
        <taxon>Streptophyta</taxon>
        <taxon>Embryophyta</taxon>
        <taxon>Tracheophyta</taxon>
        <taxon>Spermatophyta</taxon>
        <taxon>Magnoliopsida</taxon>
        <taxon>Liliopsida</taxon>
        <taxon>Poales</taxon>
        <taxon>Poaceae</taxon>
        <taxon>BOP clade</taxon>
        <taxon>Oryzoideae</taxon>
        <taxon>Oryzeae</taxon>
        <taxon>Oryzinae</taxon>
        <taxon>Oryza</taxon>
    </lineage>
</organism>
<proteinExistence type="inferred from homology"/>
<dbReference type="InterPro" id="IPR051058">
    <property type="entry name" value="GDSL_Est/Lipase"/>
</dbReference>
<keyword evidence="3" id="KW-0442">Lipid degradation</keyword>
<name>A0A0D3F3W0_9ORYZ</name>
<dbReference type="InterPro" id="IPR035669">
    <property type="entry name" value="SGNH_plant_lipase-like"/>
</dbReference>
<dbReference type="InterPro" id="IPR001087">
    <property type="entry name" value="GDSL"/>
</dbReference>
<keyword evidence="7" id="KW-1185">Reference proteome</keyword>
<dbReference type="eggNOG" id="ENOG502SIKN">
    <property type="taxonomic scope" value="Eukaryota"/>
</dbReference>
<dbReference type="Gene3D" id="3.40.50.1110">
    <property type="entry name" value="SGNH hydrolase"/>
    <property type="match status" value="2"/>
</dbReference>
<evidence type="ECO:0000256" key="5">
    <source>
        <dbReference type="SAM" id="SignalP"/>
    </source>
</evidence>
<evidence type="ECO:0000313" key="6">
    <source>
        <dbReference type="EnsemblPlants" id="OBART02G12970.1"/>
    </source>
</evidence>
<dbReference type="Proteomes" id="UP000026960">
    <property type="component" value="Chromosome 2"/>
</dbReference>
<evidence type="ECO:0000313" key="7">
    <source>
        <dbReference type="Proteomes" id="UP000026960"/>
    </source>
</evidence>
<sequence>MKRSSSILAVMVAMASFVVLLAGGASAAAAAVAQPVPLFVFGDGTLDVGNNNNLPGDEDVGDPPRANHPYYGIDFPGGKATGRFSNGYTMADFIAKYMGYEMSPPAYLSLSGPVNMDGFTGVNYASADVGIRNSTELRGTVRQHHVKNAGLTIPLSKQISYFAATRSQMESKLGRLAMSDLLSRSLFLIAVGTMDLLPDCNYFLTFPPSPPPDNKTEVQRLVELYNASCVTSLYGMGARRFAVVNVGLVGCDARMNGLAAEFIAALGALLAGLRSEKRRLRYSLADFYAFSNATFTNPSAAAAMVAAAAFYNGTAKFTTPVNFKKLIQRKSGSDAMGTFLAMAALTFQVMLLGGAVAAGGCNGTQRSSVPAIFLFGDGALDVGNNQYLPSSEAGDPIRADHPFYGIDFPGGNATGRFSNGYTMADFIAKAMGLEMSPPAFLSLNNSLIEVDVGFSGINYASAYADDAESVSLPRQVRYFSNTVEELNGTVTEHELTELLSKSLFLISAGTSDLYRIANILDSPSPSPPDNETDIPHLVASYGELVVRPLHALGARRFGVVNAPPIGCAPAVTEQPHSHSPGGGCDDRMNALAREFNDGLGSLMAGLSSSLPGLRYSVADFYGFSNATFMNPSANGFMNTDAACCKGPCNEQFGAPCGNRREYWFWDVGHTTEKAAKLAAAAFYDGERQFTTPLNFKRSSPPPGRGDVMDRPTAATAGGATNQPGEGRASLALLLPAPAAYERSAIAKGKDQAFKITRAPPRTPHDRLSESPFIFRDDVSSGGVPAKAMGLEMSPPAFLSLNNSLIKVDAGFSGINYASAYAHRASPGLAAFSALSVAVRIPRQRRLFRPPPSPSAFSAPSVAVRLPRPRRLSRPLRRRPSAPPSPPPTPLASPPPSTPLPPPPSSYPTLAASFDAINRLHRPTISLAASIASSALTALCPIRLLRLQRPRVWLWRFAGGEWSVCKTVACVKGICMPAKGFSVYRCDVEADARERRKPLVVGDGRRIRSYSPRSTGGMGPRVHPLLFTEIRRSNECNQSNKRLTGSTGRTYKPTNQTDFIYESRELTKKEDHFITYINKTKDNKVMVHIEGVKMMDAYISCLHDKEKGIRGDDKTFLNTRWQQSNLESGKLHCKKRRLRLRLRPAGLCRRDGDGATSRLA</sequence>
<dbReference type="PANTHER" id="PTHR45648:SF104">
    <property type="entry name" value="OS02G0292600 PROTEIN"/>
    <property type="match status" value="1"/>
</dbReference>
<dbReference type="PANTHER" id="PTHR45648">
    <property type="entry name" value="GDSL LIPASE/ACYLHYDROLASE FAMILY PROTEIN (AFU_ORTHOLOGUE AFUA_4G14700)"/>
    <property type="match status" value="1"/>
</dbReference>
<dbReference type="AlphaFoldDB" id="A0A0D3F3W0"/>
<dbReference type="GO" id="GO:0016042">
    <property type="term" value="P:lipid catabolic process"/>
    <property type="evidence" value="ECO:0007669"/>
    <property type="project" value="UniProtKB-KW"/>
</dbReference>
<reference evidence="6" key="1">
    <citation type="journal article" date="2009" name="Rice">
        <title>De Novo Next Generation Sequencing of Plant Genomes.</title>
        <authorList>
            <person name="Rounsley S."/>
            <person name="Marri P.R."/>
            <person name="Yu Y."/>
            <person name="He R."/>
            <person name="Sisneros N."/>
            <person name="Goicoechea J.L."/>
            <person name="Lee S.J."/>
            <person name="Angelova A."/>
            <person name="Kudrna D."/>
            <person name="Luo M."/>
            <person name="Affourtit J."/>
            <person name="Desany B."/>
            <person name="Knight J."/>
            <person name="Niazi F."/>
            <person name="Egholm M."/>
            <person name="Wing R.A."/>
        </authorList>
    </citation>
    <scope>NUCLEOTIDE SEQUENCE [LARGE SCALE GENOMIC DNA]</scope>
    <source>
        <strain evidence="6">cv. IRGC 105608</strain>
    </source>
</reference>
<dbReference type="GO" id="GO:0016788">
    <property type="term" value="F:hydrolase activity, acting on ester bonds"/>
    <property type="evidence" value="ECO:0007669"/>
    <property type="project" value="InterPro"/>
</dbReference>
<dbReference type="STRING" id="65489.A0A0D3F3W0"/>
<feature type="chain" id="PRO_5002261832" description="GDSL esterase/lipase" evidence="5">
    <location>
        <begin position="34"/>
        <end position="1159"/>
    </location>
</feature>
<keyword evidence="3" id="KW-0443">Lipid metabolism</keyword>